<evidence type="ECO:0000256" key="4">
    <source>
        <dbReference type="ARBA" id="ARBA00022989"/>
    </source>
</evidence>
<comment type="caution">
    <text evidence="8">The sequence shown here is derived from an EMBL/GenBank/DDBJ whole genome shotgun (WGS) entry which is preliminary data.</text>
</comment>
<reference evidence="8 9" key="1">
    <citation type="submission" date="2018-09" db="EMBL/GenBank/DDBJ databases">
        <title>Genomic Encyclopedia of Archaeal and Bacterial Type Strains, Phase II (KMG-II): from individual species to whole genera.</title>
        <authorList>
            <person name="Goeker M."/>
        </authorList>
    </citation>
    <scope>NUCLEOTIDE SEQUENCE [LARGE SCALE GENOMIC DNA]</scope>
    <source>
        <strain evidence="8 9">DSM 13151</strain>
    </source>
</reference>
<sequence>MAASDPDPDPDPPSDAATAAGSDSWFTDRTGLTVLAVVSALLGLLVVLPYLQYVLLGVVLAYILMPAQRRLEAYVRSMTAALVLVAVAILTIILPLSYVLAVALREALNILDAVEGGDLNVGAIESRLESNGYAVDLTEMYQAYQEPIETGLQGLATSGIELVSGVPGLLIGLTVTVFVLFALLRDGDALVGWFHRVLPIEDDILDELQVEIDQLMWASVVGNVAVAGIQAVMMGIGLAILDVPAVVFLTVATFVLALLPLVGAFGVWVPVSVYLIAVGEFVPAAALVAYGSLVSASDTYLRPALIGRTSAFNSAIIVVGIFGGIVVFGGVGLFIGPVVLGGAKITLDVFARERTGDGTLETERPDRAADPAVDTSDAGVSTGLDPETDASDAGANDEHVDGADDGDDSSDADERDETAADDRTDGETGADTETDDRSEP</sequence>
<feature type="transmembrane region" description="Helical" evidence="7">
    <location>
        <begin position="215"/>
        <end position="240"/>
    </location>
</feature>
<evidence type="ECO:0000256" key="1">
    <source>
        <dbReference type="ARBA" id="ARBA00004141"/>
    </source>
</evidence>
<dbReference type="AlphaFoldDB" id="A0A419WHK5"/>
<dbReference type="Pfam" id="PF01594">
    <property type="entry name" value="AI-2E_transport"/>
    <property type="match status" value="1"/>
</dbReference>
<feature type="compositionally biased region" description="Acidic residues" evidence="6">
    <location>
        <begin position="1"/>
        <end position="12"/>
    </location>
</feature>
<keyword evidence="3 7" id="KW-0812">Transmembrane</keyword>
<organism evidence="8 9">
    <name type="scientific">Halopiger aswanensis</name>
    <dbReference type="NCBI Taxonomy" id="148449"/>
    <lineage>
        <taxon>Archaea</taxon>
        <taxon>Methanobacteriati</taxon>
        <taxon>Methanobacteriota</taxon>
        <taxon>Stenosarchaea group</taxon>
        <taxon>Halobacteria</taxon>
        <taxon>Halobacteriales</taxon>
        <taxon>Natrialbaceae</taxon>
        <taxon>Halopiger</taxon>
    </lineage>
</organism>
<feature type="transmembrane region" description="Helical" evidence="7">
    <location>
        <begin position="162"/>
        <end position="184"/>
    </location>
</feature>
<feature type="transmembrane region" description="Helical" evidence="7">
    <location>
        <begin position="246"/>
        <end position="267"/>
    </location>
</feature>
<keyword evidence="4 7" id="KW-1133">Transmembrane helix</keyword>
<feature type="transmembrane region" description="Helical" evidence="7">
    <location>
        <begin position="274"/>
        <end position="295"/>
    </location>
</feature>
<evidence type="ECO:0000256" key="7">
    <source>
        <dbReference type="SAM" id="Phobius"/>
    </source>
</evidence>
<dbReference type="PANTHER" id="PTHR21716">
    <property type="entry name" value="TRANSMEMBRANE PROTEIN"/>
    <property type="match status" value="1"/>
</dbReference>
<dbReference type="EMBL" id="RAPO01000002">
    <property type="protein sequence ID" value="RKD94917.1"/>
    <property type="molecule type" value="Genomic_DNA"/>
</dbReference>
<evidence type="ECO:0000256" key="2">
    <source>
        <dbReference type="ARBA" id="ARBA00009773"/>
    </source>
</evidence>
<comment type="similarity">
    <text evidence="2">Belongs to the autoinducer-2 exporter (AI-2E) (TC 2.A.86) family.</text>
</comment>
<feature type="compositionally biased region" description="Acidic residues" evidence="6">
    <location>
        <begin position="403"/>
        <end position="416"/>
    </location>
</feature>
<evidence type="ECO:0000256" key="5">
    <source>
        <dbReference type="ARBA" id="ARBA00023136"/>
    </source>
</evidence>
<accession>A0A419WHK5</accession>
<name>A0A419WHK5_9EURY</name>
<keyword evidence="5 7" id="KW-0472">Membrane</keyword>
<dbReference type="GO" id="GO:0016020">
    <property type="term" value="C:membrane"/>
    <property type="evidence" value="ECO:0007669"/>
    <property type="project" value="UniProtKB-SubCell"/>
</dbReference>
<keyword evidence="9" id="KW-1185">Reference proteome</keyword>
<evidence type="ECO:0000313" key="8">
    <source>
        <dbReference type="EMBL" id="RKD94917.1"/>
    </source>
</evidence>
<dbReference type="Proteomes" id="UP000283805">
    <property type="component" value="Unassembled WGS sequence"/>
</dbReference>
<feature type="region of interest" description="Disordered" evidence="6">
    <location>
        <begin position="357"/>
        <end position="440"/>
    </location>
</feature>
<protein>
    <submittedName>
        <fullName evidence="8">Putative PurR-regulated permease PerM</fullName>
    </submittedName>
</protein>
<dbReference type="PANTHER" id="PTHR21716:SF4">
    <property type="entry name" value="TRANSMEMBRANE PROTEIN 245"/>
    <property type="match status" value="1"/>
</dbReference>
<comment type="subcellular location">
    <subcellularLocation>
        <location evidence="1">Membrane</location>
        <topology evidence="1">Multi-pass membrane protein</topology>
    </subcellularLocation>
</comment>
<evidence type="ECO:0000256" key="6">
    <source>
        <dbReference type="SAM" id="MobiDB-lite"/>
    </source>
</evidence>
<evidence type="ECO:0000256" key="3">
    <source>
        <dbReference type="ARBA" id="ARBA00022692"/>
    </source>
</evidence>
<feature type="region of interest" description="Disordered" evidence="6">
    <location>
        <begin position="1"/>
        <end position="22"/>
    </location>
</feature>
<proteinExistence type="inferred from homology"/>
<feature type="transmembrane region" description="Helical" evidence="7">
    <location>
        <begin position="315"/>
        <end position="340"/>
    </location>
</feature>
<feature type="transmembrane region" description="Helical" evidence="7">
    <location>
        <begin position="32"/>
        <end position="65"/>
    </location>
</feature>
<feature type="compositionally biased region" description="Basic and acidic residues" evidence="6">
    <location>
        <begin position="357"/>
        <end position="369"/>
    </location>
</feature>
<dbReference type="InterPro" id="IPR002549">
    <property type="entry name" value="AI-2E-like"/>
</dbReference>
<evidence type="ECO:0000313" key="9">
    <source>
        <dbReference type="Proteomes" id="UP000283805"/>
    </source>
</evidence>
<feature type="compositionally biased region" description="Basic and acidic residues" evidence="6">
    <location>
        <begin position="417"/>
        <end position="426"/>
    </location>
</feature>
<dbReference type="OrthoDB" id="137390at2157"/>
<dbReference type="RefSeq" id="WP_120244244.1">
    <property type="nucleotide sequence ID" value="NZ_RAPO01000002.1"/>
</dbReference>
<feature type="transmembrane region" description="Helical" evidence="7">
    <location>
        <begin position="77"/>
        <end position="101"/>
    </location>
</feature>
<gene>
    <name evidence="8" type="ORF">ATJ93_1761</name>
</gene>